<protein>
    <submittedName>
        <fullName evidence="3">DUF4158 domain-containing protein</fullName>
    </submittedName>
</protein>
<accession>A0ABV3GKH3</accession>
<evidence type="ECO:0000256" key="1">
    <source>
        <dbReference type="SAM" id="MobiDB-lite"/>
    </source>
</evidence>
<proteinExistence type="predicted"/>
<dbReference type="Proteomes" id="UP001551675">
    <property type="component" value="Unassembled WGS sequence"/>
</dbReference>
<evidence type="ECO:0000259" key="2">
    <source>
        <dbReference type="Pfam" id="PF13700"/>
    </source>
</evidence>
<gene>
    <name evidence="3" type="ORF">AB0I59_26365</name>
</gene>
<sequence>MDDAVRFCLLAEQVKVEVALFSSYAWSGRTIEYHRAQIRKFHDFREPTVGDEDKLADWPATKICPVEMSRDRLRGALLTRCREDRIEPPKTTRIERVLGAAETLFERNFTHRTLNRLSFDAVGKLEELITAPPPPPAATSDDSASAQAAAEPEGQSQAAAAHEGGRRAFLQELNEDPGSFQLDTLLAEIVKLGRVEAIGLPATLFAEVSEKVVAGWRARAMKMYPSDFKAAEVPVRVTLLAALCHVRQAEITDAWSSC</sequence>
<evidence type="ECO:0000313" key="4">
    <source>
        <dbReference type="Proteomes" id="UP001551675"/>
    </source>
</evidence>
<evidence type="ECO:0000313" key="3">
    <source>
        <dbReference type="EMBL" id="MEV0972138.1"/>
    </source>
</evidence>
<keyword evidence="4" id="KW-1185">Reference proteome</keyword>
<dbReference type="EMBL" id="JBFALK010000015">
    <property type="protein sequence ID" value="MEV0972138.1"/>
    <property type="molecule type" value="Genomic_DNA"/>
</dbReference>
<feature type="domain" description="DUF4158" evidence="2">
    <location>
        <begin position="9"/>
        <end position="100"/>
    </location>
</feature>
<feature type="region of interest" description="Disordered" evidence="1">
    <location>
        <begin position="128"/>
        <end position="164"/>
    </location>
</feature>
<feature type="compositionally biased region" description="Low complexity" evidence="1">
    <location>
        <begin position="138"/>
        <end position="161"/>
    </location>
</feature>
<dbReference type="Pfam" id="PF13700">
    <property type="entry name" value="DUF4158"/>
    <property type="match status" value="1"/>
</dbReference>
<reference evidence="3 4" key="1">
    <citation type="submission" date="2024-06" db="EMBL/GenBank/DDBJ databases">
        <title>The Natural Products Discovery Center: Release of the First 8490 Sequenced Strains for Exploring Actinobacteria Biosynthetic Diversity.</title>
        <authorList>
            <person name="Kalkreuter E."/>
            <person name="Kautsar S.A."/>
            <person name="Yang D."/>
            <person name="Bader C.D."/>
            <person name="Teijaro C.N."/>
            <person name="Fluegel L."/>
            <person name="Davis C.M."/>
            <person name="Simpson J.R."/>
            <person name="Lauterbach L."/>
            <person name="Steele A.D."/>
            <person name="Gui C."/>
            <person name="Meng S."/>
            <person name="Li G."/>
            <person name="Viehrig K."/>
            <person name="Ye F."/>
            <person name="Su P."/>
            <person name="Kiefer A.F."/>
            <person name="Nichols A."/>
            <person name="Cepeda A.J."/>
            <person name="Yan W."/>
            <person name="Fan B."/>
            <person name="Jiang Y."/>
            <person name="Adhikari A."/>
            <person name="Zheng C.-J."/>
            <person name="Schuster L."/>
            <person name="Cowan T.M."/>
            <person name="Smanski M.J."/>
            <person name="Chevrette M.G."/>
            <person name="De Carvalho L.P.S."/>
            <person name="Shen B."/>
        </authorList>
    </citation>
    <scope>NUCLEOTIDE SEQUENCE [LARGE SCALE GENOMIC DNA]</scope>
    <source>
        <strain evidence="3 4">NPDC050100</strain>
    </source>
</reference>
<comment type="caution">
    <text evidence="3">The sequence shown here is derived from an EMBL/GenBank/DDBJ whole genome shotgun (WGS) entry which is preliminary data.</text>
</comment>
<dbReference type="RefSeq" id="WP_061254483.1">
    <property type="nucleotide sequence ID" value="NZ_JBFALK010000015.1"/>
</dbReference>
<name>A0ABV3GKH3_MICGL</name>
<dbReference type="InterPro" id="IPR025296">
    <property type="entry name" value="DUF4158"/>
</dbReference>
<organism evidence="3 4">
    <name type="scientific">Microtetraspora glauca</name>
    <dbReference type="NCBI Taxonomy" id="1996"/>
    <lineage>
        <taxon>Bacteria</taxon>
        <taxon>Bacillati</taxon>
        <taxon>Actinomycetota</taxon>
        <taxon>Actinomycetes</taxon>
        <taxon>Streptosporangiales</taxon>
        <taxon>Streptosporangiaceae</taxon>
        <taxon>Microtetraspora</taxon>
    </lineage>
</organism>